<proteinExistence type="predicted"/>
<sequence length="165" mass="18209">SSITACTSSQLSNFLGTLSSNSGVAAERFRNYTCNVGTNLTTDPATITLRLRPPFRFAHISNAFAMQAIKRAVTVGSKMIAYGKIEVTALNATTVFRTLEGDERGRRVPLRIDRSYREVVGGNDTEASSMALNWAKSLAKDMKIDSQRFKNPVILMGNYFFTILQ</sequence>
<protein>
    <submittedName>
        <fullName evidence="2">Uncharacterized protein</fullName>
    </submittedName>
</protein>
<name>A0AC34GDU7_9BILA</name>
<organism evidence="1 2">
    <name type="scientific">Panagrolaimus sp. ES5</name>
    <dbReference type="NCBI Taxonomy" id="591445"/>
    <lineage>
        <taxon>Eukaryota</taxon>
        <taxon>Metazoa</taxon>
        <taxon>Ecdysozoa</taxon>
        <taxon>Nematoda</taxon>
        <taxon>Chromadorea</taxon>
        <taxon>Rhabditida</taxon>
        <taxon>Tylenchina</taxon>
        <taxon>Panagrolaimomorpha</taxon>
        <taxon>Panagrolaimoidea</taxon>
        <taxon>Panagrolaimidae</taxon>
        <taxon>Panagrolaimus</taxon>
    </lineage>
</organism>
<evidence type="ECO:0000313" key="1">
    <source>
        <dbReference type="Proteomes" id="UP000887579"/>
    </source>
</evidence>
<reference evidence="2" key="1">
    <citation type="submission" date="2022-11" db="UniProtKB">
        <authorList>
            <consortium name="WormBaseParasite"/>
        </authorList>
    </citation>
    <scope>IDENTIFICATION</scope>
</reference>
<dbReference type="WBParaSite" id="ES5_v2.g27750.t1">
    <property type="protein sequence ID" value="ES5_v2.g27750.t1"/>
    <property type="gene ID" value="ES5_v2.g27750"/>
</dbReference>
<accession>A0AC34GDU7</accession>
<evidence type="ECO:0000313" key="2">
    <source>
        <dbReference type="WBParaSite" id="ES5_v2.g27750.t1"/>
    </source>
</evidence>
<dbReference type="Proteomes" id="UP000887579">
    <property type="component" value="Unplaced"/>
</dbReference>